<organism evidence="4 5">
    <name type="scientific">Mameliella alba</name>
    <dbReference type="NCBI Taxonomy" id="561184"/>
    <lineage>
        <taxon>Bacteria</taxon>
        <taxon>Pseudomonadati</taxon>
        <taxon>Pseudomonadota</taxon>
        <taxon>Alphaproteobacteria</taxon>
        <taxon>Rhodobacterales</taxon>
        <taxon>Roseobacteraceae</taxon>
        <taxon>Mameliella</taxon>
    </lineage>
</organism>
<accession>A0A225Q690</accession>
<gene>
    <name evidence="4" type="ORF">OA50_04198</name>
</gene>
<keyword evidence="1" id="KW-0349">Heme</keyword>
<keyword evidence="5" id="KW-1185">Reference proteome</keyword>
<dbReference type="PATRIC" id="fig|1515334.3.peg.4235"/>
<protein>
    <submittedName>
        <fullName evidence="4">Cytochrome c family protein</fullName>
    </submittedName>
</protein>
<evidence type="ECO:0000256" key="3">
    <source>
        <dbReference type="ARBA" id="ARBA00023004"/>
    </source>
</evidence>
<dbReference type="GO" id="GO:0020037">
    <property type="term" value="F:heme binding"/>
    <property type="evidence" value="ECO:0007669"/>
    <property type="project" value="InterPro"/>
</dbReference>
<evidence type="ECO:0000313" key="4">
    <source>
        <dbReference type="EMBL" id="KHQ51167.1"/>
    </source>
</evidence>
<comment type="caution">
    <text evidence="4">The sequence shown here is derived from an EMBL/GenBank/DDBJ whole genome shotgun (WGS) entry which is preliminary data.</text>
</comment>
<dbReference type="InterPro" id="IPR009056">
    <property type="entry name" value="Cyt_c-like_dom"/>
</dbReference>
<dbReference type="GeneID" id="66503986"/>
<sequence length="134" mass="14456">MIARLALLSLMAAPAFAQDADIGRAHFYTHCATCHGLEGKGDGPMAGVLTIPPTNLTELTIQNGGVFPLARVVQRIDGRDPLVAHGSPMPVFGDFFERSFDVPMKTQAGQPILTSQPVVDLVAYLLELQRIEQD</sequence>
<dbReference type="STRING" id="561184.SAMN05216376_12529"/>
<dbReference type="RefSeq" id="WP_043144919.1">
    <property type="nucleotide sequence ID" value="NZ_BMGQ01000024.1"/>
</dbReference>
<dbReference type="Pfam" id="PF00034">
    <property type="entry name" value="Cytochrom_C"/>
    <property type="match status" value="1"/>
</dbReference>
<name>A0A0B3RT19_9RHOB</name>
<evidence type="ECO:0000256" key="1">
    <source>
        <dbReference type="ARBA" id="ARBA00022617"/>
    </source>
</evidence>
<accession>A0A225PBX7</accession>
<keyword evidence="2" id="KW-0479">Metal-binding</keyword>
<dbReference type="EMBL" id="JSUQ01000019">
    <property type="protein sequence ID" value="KHQ51167.1"/>
    <property type="molecule type" value="Genomic_DNA"/>
</dbReference>
<dbReference type="Gene3D" id="1.10.760.10">
    <property type="entry name" value="Cytochrome c-like domain"/>
    <property type="match status" value="1"/>
</dbReference>
<dbReference type="InterPro" id="IPR036909">
    <property type="entry name" value="Cyt_c-like_dom_sf"/>
</dbReference>
<dbReference type="OrthoDB" id="335174at2"/>
<keyword evidence="3" id="KW-0408">Iron</keyword>
<dbReference type="GO" id="GO:0046872">
    <property type="term" value="F:metal ion binding"/>
    <property type="evidence" value="ECO:0007669"/>
    <property type="project" value="UniProtKB-KW"/>
</dbReference>
<dbReference type="Proteomes" id="UP000030960">
    <property type="component" value="Unassembled WGS sequence"/>
</dbReference>
<dbReference type="PROSITE" id="PS51007">
    <property type="entry name" value="CYTC"/>
    <property type="match status" value="1"/>
</dbReference>
<evidence type="ECO:0000256" key="2">
    <source>
        <dbReference type="ARBA" id="ARBA00022723"/>
    </source>
</evidence>
<dbReference type="AlphaFoldDB" id="A0A0B3RT19"/>
<proteinExistence type="predicted"/>
<reference evidence="4 5" key="1">
    <citation type="submission" date="2014-10" db="EMBL/GenBank/DDBJ databases">
        <title>Genome sequence of Ponticoccus sp. strain UMTAT08 isolated from clonal culture of toxic dinoflagellate Alexandrium tamiyavanichii.</title>
        <authorList>
            <person name="Gan H.Y."/>
            <person name="Muhd D.-D."/>
            <person name="Mohd Noor M.E."/>
            <person name="Yeong Y.S."/>
            <person name="Usup G."/>
        </authorList>
    </citation>
    <scope>NUCLEOTIDE SEQUENCE [LARGE SCALE GENOMIC DNA]</scope>
    <source>
        <strain evidence="4 5">UMTAT08</strain>
    </source>
</reference>
<accession>A0A0B3RT19</accession>
<evidence type="ECO:0000313" key="5">
    <source>
        <dbReference type="Proteomes" id="UP000030960"/>
    </source>
</evidence>
<dbReference type="GO" id="GO:0009055">
    <property type="term" value="F:electron transfer activity"/>
    <property type="evidence" value="ECO:0007669"/>
    <property type="project" value="InterPro"/>
</dbReference>
<dbReference type="SUPFAM" id="SSF46626">
    <property type="entry name" value="Cytochrome c"/>
    <property type="match status" value="1"/>
</dbReference>